<name>A0AAE3R0J1_9BACT</name>
<accession>A0AAE3R0J1</accession>
<evidence type="ECO:0000313" key="3">
    <source>
        <dbReference type="Proteomes" id="UP001241110"/>
    </source>
</evidence>
<dbReference type="Proteomes" id="UP001241110">
    <property type="component" value="Unassembled WGS sequence"/>
</dbReference>
<reference evidence="2" key="1">
    <citation type="submission" date="2023-05" db="EMBL/GenBank/DDBJ databases">
        <authorList>
            <person name="Zhang X."/>
        </authorList>
    </citation>
    <scope>NUCLEOTIDE SEQUENCE</scope>
    <source>
        <strain evidence="2">YF14B1</strain>
    </source>
</reference>
<dbReference type="AlphaFoldDB" id="A0AAE3R0J1"/>
<keyword evidence="1" id="KW-1133">Transmembrane helix</keyword>
<dbReference type="EMBL" id="JASJOS010000027">
    <property type="protein sequence ID" value="MDJ1486099.1"/>
    <property type="molecule type" value="Genomic_DNA"/>
</dbReference>
<gene>
    <name evidence="2" type="ORF">QNI16_36795</name>
</gene>
<proteinExistence type="predicted"/>
<keyword evidence="1" id="KW-0812">Transmembrane</keyword>
<dbReference type="RefSeq" id="WP_313989458.1">
    <property type="nucleotide sequence ID" value="NZ_JASJOS010000027.1"/>
</dbReference>
<organism evidence="2 3">
    <name type="scientific">Xanthocytophaga flava</name>
    <dbReference type="NCBI Taxonomy" id="3048013"/>
    <lineage>
        <taxon>Bacteria</taxon>
        <taxon>Pseudomonadati</taxon>
        <taxon>Bacteroidota</taxon>
        <taxon>Cytophagia</taxon>
        <taxon>Cytophagales</taxon>
        <taxon>Rhodocytophagaceae</taxon>
        <taxon>Xanthocytophaga</taxon>
    </lineage>
</organism>
<protein>
    <submittedName>
        <fullName evidence="2">Uncharacterized protein</fullName>
    </submittedName>
</protein>
<feature type="transmembrane region" description="Helical" evidence="1">
    <location>
        <begin position="232"/>
        <end position="255"/>
    </location>
</feature>
<comment type="caution">
    <text evidence="2">The sequence shown here is derived from an EMBL/GenBank/DDBJ whole genome shotgun (WGS) entry which is preliminary data.</text>
</comment>
<sequence length="399" mass="45336">MISSLFPNWTKKAAGIEIQLISESEYLCQGIILTQKKGQIAIDRIIPQIQDLSLLLTSFEKTQPVWFIISGKTILTRKRDSKPLGPSSQAELFYQQEYPVDQQRSHAYTSLIRKDKLDPILQCIKEYAGNVKGISLGGVSLSTLGPLLVENKLEVGDSKWEFSQGILTDYQQIRTEIGEDNLRKEIDLGGDLLPAASLLAYAAAWAALMESGQFMQWDWLSQHKKQYQYEHLFPLLVKAGLAVFFVLLLGNFLLFNHYFSKKNQLEQQTLHLSSHLTRLDSLQQLMAARESWLEKTGWNTPSVSSFYTDQIAASLPTLILLKELTLYPQQQLSVTAIAKTPSFQANQILMKGLCNHPSEMTPVTEKLRAFHWIKQVTVVDYHFDTKEKKGSFIIQILLK</sequence>
<evidence type="ECO:0000313" key="2">
    <source>
        <dbReference type="EMBL" id="MDJ1486099.1"/>
    </source>
</evidence>
<evidence type="ECO:0000256" key="1">
    <source>
        <dbReference type="SAM" id="Phobius"/>
    </source>
</evidence>
<keyword evidence="1" id="KW-0472">Membrane</keyword>